<dbReference type="Gene3D" id="3.40.50.300">
    <property type="entry name" value="P-loop containing nucleotide triphosphate hydrolases"/>
    <property type="match status" value="1"/>
</dbReference>
<dbReference type="Pfam" id="PF08352">
    <property type="entry name" value="oligo_HPY"/>
    <property type="match status" value="1"/>
</dbReference>
<reference evidence="6 7" key="1">
    <citation type="submission" date="2018-10" db="EMBL/GenBank/DDBJ databases">
        <title>Co-occurring genomic capacity for anaerobic methane metabolism and dissimilatory sulfite reduction discovered in the Korarchaeota.</title>
        <authorList>
            <person name="Mckay L.J."/>
            <person name="Dlakic M."/>
            <person name="Fields M.W."/>
            <person name="Delmont T.O."/>
            <person name="Eren A.M."/>
            <person name="Jay Z.J."/>
            <person name="Klingelsmith K.B."/>
            <person name="Rusch D.B."/>
            <person name="Inskeep W.P."/>
        </authorList>
    </citation>
    <scope>NUCLEOTIDE SEQUENCE [LARGE SCALE GENOMIC DNA]</scope>
    <source>
        <strain evidence="6 7">WS</strain>
    </source>
</reference>
<evidence type="ECO:0000259" key="5">
    <source>
        <dbReference type="PROSITE" id="PS50893"/>
    </source>
</evidence>
<dbReference type="PROSITE" id="PS00211">
    <property type="entry name" value="ABC_TRANSPORTER_1"/>
    <property type="match status" value="1"/>
</dbReference>
<dbReference type="GO" id="GO:0005524">
    <property type="term" value="F:ATP binding"/>
    <property type="evidence" value="ECO:0007669"/>
    <property type="project" value="UniProtKB-KW"/>
</dbReference>
<evidence type="ECO:0000313" key="7">
    <source>
        <dbReference type="Proteomes" id="UP000278149"/>
    </source>
</evidence>
<dbReference type="SUPFAM" id="SSF52540">
    <property type="entry name" value="P-loop containing nucleoside triphosphate hydrolases"/>
    <property type="match status" value="1"/>
</dbReference>
<dbReference type="EMBL" id="RCOR01000037">
    <property type="protein sequence ID" value="RSN68028.1"/>
    <property type="molecule type" value="Genomic_DNA"/>
</dbReference>
<dbReference type="PANTHER" id="PTHR43776:SF7">
    <property type="entry name" value="D,D-DIPEPTIDE TRANSPORT ATP-BINDING PROTEIN DDPF-RELATED"/>
    <property type="match status" value="1"/>
</dbReference>
<gene>
    <name evidence="6" type="ORF">D9Q81_07025</name>
</gene>
<dbReference type="AlphaFoldDB" id="A0A3R9PC01"/>
<dbReference type="InterPro" id="IPR050319">
    <property type="entry name" value="ABC_transp_ATP-bind"/>
</dbReference>
<dbReference type="InterPro" id="IPR003439">
    <property type="entry name" value="ABC_transporter-like_ATP-bd"/>
</dbReference>
<keyword evidence="3" id="KW-0547">Nucleotide-binding</keyword>
<dbReference type="Pfam" id="PF00005">
    <property type="entry name" value="ABC_tran"/>
    <property type="match status" value="1"/>
</dbReference>
<dbReference type="SMART" id="SM00382">
    <property type="entry name" value="AAA"/>
    <property type="match status" value="1"/>
</dbReference>
<protein>
    <submittedName>
        <fullName evidence="6">ABC transporter ATP-binding protein</fullName>
    </submittedName>
</protein>
<evidence type="ECO:0000256" key="1">
    <source>
        <dbReference type="ARBA" id="ARBA00005417"/>
    </source>
</evidence>
<dbReference type="PANTHER" id="PTHR43776">
    <property type="entry name" value="TRANSPORT ATP-BINDING PROTEIN"/>
    <property type="match status" value="1"/>
</dbReference>
<dbReference type="GO" id="GO:0055085">
    <property type="term" value="P:transmembrane transport"/>
    <property type="evidence" value="ECO:0007669"/>
    <property type="project" value="UniProtKB-ARBA"/>
</dbReference>
<comment type="caution">
    <text evidence="6">The sequence shown here is derived from an EMBL/GenBank/DDBJ whole genome shotgun (WGS) entry which is preliminary data.</text>
</comment>
<dbReference type="InterPro" id="IPR013563">
    <property type="entry name" value="Oligopep_ABC_C"/>
</dbReference>
<proteinExistence type="inferred from homology"/>
<name>A0A3R9PC01_9CREN</name>
<keyword evidence="2" id="KW-0813">Transport</keyword>
<comment type="similarity">
    <text evidence="1">Belongs to the ABC transporter superfamily.</text>
</comment>
<dbReference type="RefSeq" id="WP_125742280.1">
    <property type="nucleotide sequence ID" value="NZ_RCOR01000037.1"/>
</dbReference>
<dbReference type="GO" id="GO:0016887">
    <property type="term" value="F:ATP hydrolysis activity"/>
    <property type="evidence" value="ECO:0007669"/>
    <property type="project" value="InterPro"/>
</dbReference>
<dbReference type="GO" id="GO:0015833">
    <property type="term" value="P:peptide transport"/>
    <property type="evidence" value="ECO:0007669"/>
    <property type="project" value="InterPro"/>
</dbReference>
<evidence type="ECO:0000256" key="4">
    <source>
        <dbReference type="ARBA" id="ARBA00022840"/>
    </source>
</evidence>
<evidence type="ECO:0000313" key="6">
    <source>
        <dbReference type="EMBL" id="RSN68028.1"/>
    </source>
</evidence>
<dbReference type="InterPro" id="IPR017871">
    <property type="entry name" value="ABC_transporter-like_CS"/>
</dbReference>
<dbReference type="Proteomes" id="UP000278149">
    <property type="component" value="Unassembled WGS sequence"/>
</dbReference>
<sequence>MDLLRLDNLRKYFPVGGGILRKPKFLRAVDGVSLSVTRGETLGLVGESGSGKSTLALTALKLYEPTSGKIIFDGIDVTGMKEREFKKFRRRLGIVFQDPYSSLNPRSRVKDIIARPMKVHGYDDEEINRIVKEVIVEVGLSIEHLERFPHQLSGGQQQRVAIARAIVTKPDLIFLDEPTSSLDISVQAQILNLLLDLQQNYGMAYVFITHDLLTVRHISDRIAVMYAGKIVELATTEGIFSETMHPYTATLLLSLPVPDVESRVQKDILIKKGVRVYGEPPNLIDPPRGCRFHPRCPFSIDLCKREEPELRRMDSHLVACHRAGEIDVRI</sequence>
<evidence type="ECO:0000256" key="3">
    <source>
        <dbReference type="ARBA" id="ARBA00022741"/>
    </source>
</evidence>
<feature type="domain" description="ABC transporter" evidence="5">
    <location>
        <begin position="4"/>
        <end position="252"/>
    </location>
</feature>
<dbReference type="CDD" id="cd03257">
    <property type="entry name" value="ABC_NikE_OppD_transporters"/>
    <property type="match status" value="1"/>
</dbReference>
<keyword evidence="4 6" id="KW-0067">ATP-binding</keyword>
<dbReference type="InterPro" id="IPR027417">
    <property type="entry name" value="P-loop_NTPase"/>
</dbReference>
<dbReference type="PROSITE" id="PS50893">
    <property type="entry name" value="ABC_TRANSPORTER_2"/>
    <property type="match status" value="1"/>
</dbReference>
<accession>A0A3R9PC01</accession>
<dbReference type="FunFam" id="3.40.50.300:FF:000016">
    <property type="entry name" value="Oligopeptide ABC transporter ATP-binding component"/>
    <property type="match status" value="1"/>
</dbReference>
<evidence type="ECO:0000256" key="2">
    <source>
        <dbReference type="ARBA" id="ARBA00022448"/>
    </source>
</evidence>
<dbReference type="InterPro" id="IPR003593">
    <property type="entry name" value="AAA+_ATPase"/>
</dbReference>
<organism evidence="6 7">
    <name type="scientific">Candidatus Korarchaeum cryptofilum</name>
    <dbReference type="NCBI Taxonomy" id="498846"/>
    <lineage>
        <taxon>Archaea</taxon>
        <taxon>Thermoproteota</taxon>
        <taxon>Candidatus Korarchaeia</taxon>
        <taxon>Candidatus Korarchaeales</taxon>
        <taxon>Candidatus Korarchaeaceae</taxon>
        <taxon>Candidatus Korarchaeum</taxon>
    </lineage>
</organism>
<dbReference type="NCBIfam" id="TIGR01727">
    <property type="entry name" value="oligo_HPY"/>
    <property type="match status" value="1"/>
</dbReference>